<keyword evidence="3" id="KW-1185">Reference proteome</keyword>
<dbReference type="CDD" id="cd04301">
    <property type="entry name" value="NAT_SF"/>
    <property type="match status" value="1"/>
</dbReference>
<dbReference type="Gene3D" id="3.40.630.30">
    <property type="match status" value="1"/>
</dbReference>
<dbReference type="PROSITE" id="PS00591">
    <property type="entry name" value="GH10_1"/>
    <property type="match status" value="1"/>
</dbReference>
<dbReference type="PROSITE" id="PS51186">
    <property type="entry name" value="GNAT"/>
    <property type="match status" value="1"/>
</dbReference>
<sequence>MPSEIPNCIIRAMNLYDNDDILALCHDAFMYLGDQVNVTMMKIDHNCLHVAEDIDSGKVIGVCSGFNINTKCATFGEYSIAPRYRRFGIGNLLWSRCIAHCSNRNCGILASPKNVFKYREKSGFCVIPSRKLVQYCGYPHLFMLNKYHEDCDFEWINVYNLPDVIAYDEQVCGFNRTQFIQYSIGESSSVGMMARDIHSGKVMGYGIFRRSNQFSTIIPQPLYATSVEIAEALMYNALQKFAGFDKVFMECWDINKEATTLASQKLGLENIKTLNIMFTEYDIQANFGNIICNSPSQFYPF</sequence>
<dbReference type="Pfam" id="PF00583">
    <property type="entry name" value="Acetyltransf_1"/>
    <property type="match status" value="1"/>
</dbReference>
<dbReference type="InterPro" id="IPR041496">
    <property type="entry name" value="YitH/HolE_GNAT"/>
</dbReference>
<dbReference type="Pfam" id="PF18014">
    <property type="entry name" value="Acetyltransf_18"/>
    <property type="match status" value="1"/>
</dbReference>
<feature type="active site" description="Nucleophile" evidence="1">
    <location>
        <position position="280"/>
    </location>
</feature>
<reference evidence="4" key="1">
    <citation type="submission" date="2025-08" db="UniProtKB">
        <authorList>
            <consortium name="RefSeq"/>
        </authorList>
    </citation>
    <scope>IDENTIFICATION</scope>
    <source>
        <strain evidence="4">Airmid</strain>
    </source>
</reference>
<evidence type="ECO:0000313" key="3">
    <source>
        <dbReference type="Proteomes" id="UP000515146"/>
    </source>
</evidence>
<organism evidence="3 4">
    <name type="scientific">Dermatophagoides pteronyssinus</name>
    <name type="common">European house dust mite</name>
    <dbReference type="NCBI Taxonomy" id="6956"/>
    <lineage>
        <taxon>Eukaryota</taxon>
        <taxon>Metazoa</taxon>
        <taxon>Ecdysozoa</taxon>
        <taxon>Arthropoda</taxon>
        <taxon>Chelicerata</taxon>
        <taxon>Arachnida</taxon>
        <taxon>Acari</taxon>
        <taxon>Acariformes</taxon>
        <taxon>Sarcoptiformes</taxon>
        <taxon>Astigmata</taxon>
        <taxon>Psoroptidia</taxon>
        <taxon>Analgoidea</taxon>
        <taxon>Pyroglyphidae</taxon>
        <taxon>Dermatophagoidinae</taxon>
        <taxon>Dermatophagoides</taxon>
    </lineage>
</organism>
<dbReference type="PANTHER" id="PTHR47237">
    <property type="entry name" value="SLL0310 PROTEIN"/>
    <property type="match status" value="1"/>
</dbReference>
<evidence type="ECO:0000313" key="4">
    <source>
        <dbReference type="RefSeq" id="XP_027197297.1"/>
    </source>
</evidence>
<proteinExistence type="predicted"/>
<dbReference type="InterPro" id="IPR016181">
    <property type="entry name" value="Acyl_CoA_acyltransferase"/>
</dbReference>
<dbReference type="Gene3D" id="3.40.630.90">
    <property type="match status" value="1"/>
</dbReference>
<dbReference type="InterPro" id="IPR052729">
    <property type="entry name" value="Acyl/Acetyltrans_Enzymes"/>
</dbReference>
<name>A0A6P6XV51_DERPT</name>
<dbReference type="OMA" id="IHYIRPG"/>
<accession>A0A6P6XV51</accession>
<dbReference type="InterPro" id="IPR031158">
    <property type="entry name" value="GH10_AS"/>
</dbReference>
<dbReference type="KEGG" id="dpte:113791691"/>
<gene>
    <name evidence="4" type="primary">LOC113791691</name>
</gene>
<dbReference type="RefSeq" id="XP_027197297.1">
    <property type="nucleotide sequence ID" value="XM_027341496.1"/>
</dbReference>
<dbReference type="PANTHER" id="PTHR47237:SF1">
    <property type="entry name" value="SLL0310 PROTEIN"/>
    <property type="match status" value="1"/>
</dbReference>
<dbReference type="SUPFAM" id="SSF55729">
    <property type="entry name" value="Acyl-CoA N-acyltransferases (Nat)"/>
    <property type="match status" value="1"/>
</dbReference>
<evidence type="ECO:0000256" key="1">
    <source>
        <dbReference type="PROSITE-ProRule" id="PRU10061"/>
    </source>
</evidence>
<dbReference type="AlphaFoldDB" id="A0A6P6XV51"/>
<dbReference type="Proteomes" id="UP000515146">
    <property type="component" value="Unplaced"/>
</dbReference>
<dbReference type="GO" id="GO:0016747">
    <property type="term" value="F:acyltransferase activity, transferring groups other than amino-acyl groups"/>
    <property type="evidence" value="ECO:0007669"/>
    <property type="project" value="InterPro"/>
</dbReference>
<feature type="domain" description="N-acetyltransferase" evidence="2">
    <location>
        <begin position="8"/>
        <end position="162"/>
    </location>
</feature>
<dbReference type="InParanoid" id="A0A6P6XV51"/>
<evidence type="ECO:0000259" key="2">
    <source>
        <dbReference type="PROSITE" id="PS51186"/>
    </source>
</evidence>
<dbReference type="OrthoDB" id="5912067at2759"/>
<dbReference type="InterPro" id="IPR000182">
    <property type="entry name" value="GNAT_dom"/>
</dbReference>
<protein>
    <submittedName>
        <fullName evidence="4">Uncharacterized protein F36G3.2-like</fullName>
    </submittedName>
</protein>